<dbReference type="InterPro" id="IPR011672">
    <property type="entry name" value="DUF1614"/>
</dbReference>
<keyword evidence="1" id="KW-0812">Transmembrane</keyword>
<protein>
    <submittedName>
        <fullName evidence="2">DUF1614 domain-containing protein</fullName>
    </submittedName>
</protein>
<organism evidence="2">
    <name type="scientific">Fervidicoccus fontis</name>
    <dbReference type="NCBI Taxonomy" id="683846"/>
    <lineage>
        <taxon>Archaea</taxon>
        <taxon>Thermoproteota</taxon>
        <taxon>Thermoprotei</taxon>
        <taxon>Fervidicoccales</taxon>
        <taxon>Fervidicoccaceae</taxon>
        <taxon>Fervidicoccus</taxon>
    </lineage>
</organism>
<keyword evidence="1" id="KW-0472">Membrane</keyword>
<name>A0A7J3SJB9_9CREN</name>
<dbReference type="Pfam" id="PF07758">
    <property type="entry name" value="DUF1614"/>
    <property type="match status" value="1"/>
</dbReference>
<feature type="transmembrane region" description="Helical" evidence="1">
    <location>
        <begin position="90"/>
        <end position="115"/>
    </location>
</feature>
<gene>
    <name evidence="2" type="ORF">ENW83_00600</name>
</gene>
<comment type="caution">
    <text evidence="2">The sequence shown here is derived from an EMBL/GenBank/DDBJ whole genome shotgun (WGS) entry which is preliminary data.</text>
</comment>
<evidence type="ECO:0000313" key="2">
    <source>
        <dbReference type="EMBL" id="HGZ59696.1"/>
    </source>
</evidence>
<feature type="transmembrane region" description="Helical" evidence="1">
    <location>
        <begin position="155"/>
        <end position="176"/>
    </location>
</feature>
<feature type="transmembrane region" description="Helical" evidence="1">
    <location>
        <begin position="271"/>
        <end position="297"/>
    </location>
</feature>
<feature type="transmembrane region" description="Helical" evidence="1">
    <location>
        <begin position="224"/>
        <end position="250"/>
    </location>
</feature>
<accession>A0A7J3SJB9</accession>
<dbReference type="AlphaFoldDB" id="A0A7J3SJB9"/>
<keyword evidence="1" id="KW-1133">Transmembrane helix</keyword>
<evidence type="ECO:0000256" key="1">
    <source>
        <dbReference type="SAM" id="Phobius"/>
    </source>
</evidence>
<feature type="transmembrane region" description="Helical" evidence="1">
    <location>
        <begin position="64"/>
        <end position="84"/>
    </location>
</feature>
<proteinExistence type="predicted"/>
<dbReference type="EMBL" id="DTLS01000023">
    <property type="protein sequence ID" value="HGZ59696.1"/>
    <property type="molecule type" value="Genomic_DNA"/>
</dbReference>
<feature type="transmembrane region" description="Helical" evidence="1">
    <location>
        <begin position="185"/>
        <end position="204"/>
    </location>
</feature>
<reference evidence="2" key="1">
    <citation type="journal article" date="2020" name="mSystems">
        <title>Genome- and Community-Level Interaction Insights into Carbon Utilization and Element Cycling Functions of Hydrothermarchaeota in Hydrothermal Sediment.</title>
        <authorList>
            <person name="Zhou Z."/>
            <person name="Liu Y."/>
            <person name="Xu W."/>
            <person name="Pan J."/>
            <person name="Luo Z.H."/>
            <person name="Li M."/>
        </authorList>
    </citation>
    <scope>NUCLEOTIDE SEQUENCE [LARGE SCALE GENOMIC DNA]</scope>
    <source>
        <strain evidence="2">SpSt-885</strain>
    </source>
</reference>
<sequence length="298" mass="31955">MTDVIPNRWGEPMPFRAERRSAHPPSFLMFIIKSILRFPAQGVFNGEDVILNSRIIISMPIHPALFAFYGFLLFPLFIFSPAIFASLSSYLGISSTMAAVVGMLVPALSFPLSLVNIVIKRIETSEAFYALESKYISFMGIPIPVFVPVVQKREIVIALNLGGAVLPVALSSLLLISMFLSSKMVFLKALADIVVTSIVTYLTSRAMPGVGIVTPSFLPPITSSIAGAILGGGNYIFPIAYLGGVLGSLIGADILRLAKDFEKFKTQFGSVFLSIGGAGTFDGIFLSGIFAAIFAAIL</sequence>